<organism evidence="1">
    <name type="scientific">Rhizophora mucronata</name>
    <name type="common">Asiatic mangrove</name>
    <dbReference type="NCBI Taxonomy" id="61149"/>
    <lineage>
        <taxon>Eukaryota</taxon>
        <taxon>Viridiplantae</taxon>
        <taxon>Streptophyta</taxon>
        <taxon>Embryophyta</taxon>
        <taxon>Tracheophyta</taxon>
        <taxon>Spermatophyta</taxon>
        <taxon>Magnoliopsida</taxon>
        <taxon>eudicotyledons</taxon>
        <taxon>Gunneridae</taxon>
        <taxon>Pentapetalae</taxon>
        <taxon>rosids</taxon>
        <taxon>fabids</taxon>
        <taxon>Malpighiales</taxon>
        <taxon>Rhizophoraceae</taxon>
        <taxon>Rhizophora</taxon>
    </lineage>
</organism>
<proteinExistence type="predicted"/>
<name>A0A2P2J054_RHIMU</name>
<dbReference type="AlphaFoldDB" id="A0A2P2J054"/>
<protein>
    <submittedName>
        <fullName evidence="1">Uncharacterized protein</fullName>
    </submittedName>
</protein>
<reference evidence="1" key="1">
    <citation type="submission" date="2018-02" db="EMBL/GenBank/DDBJ databases">
        <title>Rhizophora mucronata_Transcriptome.</title>
        <authorList>
            <person name="Meera S.P."/>
            <person name="Sreeshan A."/>
            <person name="Augustine A."/>
        </authorList>
    </citation>
    <scope>NUCLEOTIDE SEQUENCE</scope>
    <source>
        <tissue evidence="1">Leaf</tissue>
    </source>
</reference>
<sequence length="30" mass="3389">MKTLILSQETIKPKSLSCWVMSHNGSDIKL</sequence>
<dbReference type="EMBL" id="GGEC01006347">
    <property type="protein sequence ID" value="MBW86830.1"/>
    <property type="molecule type" value="Transcribed_RNA"/>
</dbReference>
<evidence type="ECO:0000313" key="1">
    <source>
        <dbReference type="EMBL" id="MBW86830.1"/>
    </source>
</evidence>
<accession>A0A2P2J054</accession>